<dbReference type="Proteomes" id="UP001157046">
    <property type="component" value="Unassembled WGS sequence"/>
</dbReference>
<evidence type="ECO:0000313" key="3">
    <source>
        <dbReference type="Proteomes" id="UP001157046"/>
    </source>
</evidence>
<evidence type="ECO:0000256" key="1">
    <source>
        <dbReference type="SAM" id="MobiDB-lite"/>
    </source>
</evidence>
<sequence>MSDKFFFKGRKTPKPKHESFGYNTKRAAKPGTEALPLQLIVADEARKLEVAAIVAEHQLFANIEVNADVAEDILELEGLLNKPKAMTVEKNQTVMSYALVVVVKNSRSAAASKRFIQRSQ</sequence>
<dbReference type="NCBIfam" id="TIGR04102">
    <property type="entry name" value="SWIM_PBPRA1643"/>
    <property type="match status" value="1"/>
</dbReference>
<protein>
    <submittedName>
        <fullName evidence="2">Uncharacterized protein</fullName>
    </submittedName>
</protein>
<gene>
    <name evidence="2" type="ORF">GCM10025855_05740</name>
</gene>
<dbReference type="EMBL" id="BSUY01000001">
    <property type="protein sequence ID" value="GMA81041.1"/>
    <property type="molecule type" value="Genomic_DNA"/>
</dbReference>
<organism evidence="2 3">
    <name type="scientific">Shewanella glacialipiscicola</name>
    <dbReference type="NCBI Taxonomy" id="614069"/>
    <lineage>
        <taxon>Bacteria</taxon>
        <taxon>Pseudomonadati</taxon>
        <taxon>Pseudomonadota</taxon>
        <taxon>Gammaproteobacteria</taxon>
        <taxon>Alteromonadales</taxon>
        <taxon>Shewanellaceae</taxon>
        <taxon>Shewanella</taxon>
    </lineage>
</organism>
<name>A0ABQ6IYU9_9GAMM</name>
<proteinExistence type="predicted"/>
<comment type="caution">
    <text evidence="2">The sequence shown here is derived from an EMBL/GenBank/DDBJ whole genome shotgun (WGS) entry which is preliminary data.</text>
</comment>
<evidence type="ECO:0000313" key="2">
    <source>
        <dbReference type="EMBL" id="GMA81041.1"/>
    </source>
</evidence>
<reference evidence="3" key="1">
    <citation type="journal article" date="2019" name="Int. J. Syst. Evol. Microbiol.">
        <title>The Global Catalogue of Microorganisms (GCM) 10K type strain sequencing project: providing services to taxonomists for standard genome sequencing and annotation.</title>
        <authorList>
            <consortium name="The Broad Institute Genomics Platform"/>
            <consortium name="The Broad Institute Genome Sequencing Center for Infectious Disease"/>
            <person name="Wu L."/>
            <person name="Ma J."/>
        </authorList>
    </citation>
    <scope>NUCLEOTIDE SEQUENCE [LARGE SCALE GENOMIC DNA]</scope>
    <source>
        <strain evidence="3">NBRC 102030</strain>
    </source>
</reference>
<dbReference type="InterPro" id="IPR026368">
    <property type="entry name" value="SWIM_PBPRA1643"/>
</dbReference>
<feature type="region of interest" description="Disordered" evidence="1">
    <location>
        <begin position="1"/>
        <end position="23"/>
    </location>
</feature>
<accession>A0ABQ6IYU9</accession>
<keyword evidence="3" id="KW-1185">Reference proteome</keyword>